<evidence type="ECO:0000256" key="3">
    <source>
        <dbReference type="ARBA" id="ARBA00022741"/>
    </source>
</evidence>
<feature type="compositionally biased region" description="Basic and acidic residues" evidence="8">
    <location>
        <begin position="66"/>
        <end position="85"/>
    </location>
</feature>
<feature type="region of interest" description="Disordered" evidence="8">
    <location>
        <begin position="594"/>
        <end position="642"/>
    </location>
</feature>
<sequence>MVCASPLPRQALGGAVCQGGNTCEEPLVNCIFFPEDTMTSKKPQTKVSSWVVSSFSDFDLSSSPPADKKIGKRSRDTGGRNDGRQKRLQASQQLQGRSALWVDLYAPSTQEDLAVHKRKVLEVESWLVESSYGRKGRKLLLLTGPAGCGKSATVRVLAREAKLNLVEWTNPTTTPYNNNFMEQENVWRPDDTVVPVSQTTQFWEFLMRCSKYNSVCTTDKRENLVCVEDFPNAILRDPASFHTMLRKYSQWSNSSPVVFIVTDSTNQYGNVKRLFPPDLVQELSIVSIGFNPIASGLLVKALNRILSIESAGEGGLRLPLPSKEVLQSLTDASGGDIRSAINALQFATKKDVSKIGGLFTGPSKKDKPGSRGKSSTKSKPAVSSEDAHVAVGGKDASLFLFRALGKVLYCKRDLDKGIVDTLPEHLKKNERLPLQENPESIFEKTSMGASSFSLFLHQNYLNFFSDIECVAKAAHYLSDSDVLTADWMERDVLEGYSASVTARGLMHPNKDGTSGGAWRPITRPQWYAVTKKMQEHSLAIKEEHCKHSLTTEELMTILVPFKCRILPGSSHTFCEVGLLSSSQRIIYTERLGEKDVSSIGTEAEEVDRTAPSVLPGPPTVSSSSQVEEDPDEELTIEDPDDD</sequence>
<keyword evidence="4" id="KW-0227">DNA damage</keyword>
<dbReference type="GO" id="GO:0003689">
    <property type="term" value="F:DNA clamp loader activity"/>
    <property type="evidence" value="ECO:0007669"/>
    <property type="project" value="TreeGrafter"/>
</dbReference>
<organism evidence="9 10">
    <name type="scientific">Portunus trituberculatus</name>
    <name type="common">Swimming crab</name>
    <name type="synonym">Neptunus trituberculatus</name>
    <dbReference type="NCBI Taxonomy" id="210409"/>
    <lineage>
        <taxon>Eukaryota</taxon>
        <taxon>Metazoa</taxon>
        <taxon>Ecdysozoa</taxon>
        <taxon>Arthropoda</taxon>
        <taxon>Crustacea</taxon>
        <taxon>Multicrustacea</taxon>
        <taxon>Malacostraca</taxon>
        <taxon>Eumalacostraca</taxon>
        <taxon>Eucarida</taxon>
        <taxon>Decapoda</taxon>
        <taxon>Pleocyemata</taxon>
        <taxon>Brachyura</taxon>
        <taxon>Eubrachyura</taxon>
        <taxon>Portunoidea</taxon>
        <taxon>Portunidae</taxon>
        <taxon>Portuninae</taxon>
        <taxon>Portunus</taxon>
    </lineage>
</organism>
<dbReference type="GO" id="GO:0003682">
    <property type="term" value="F:chromatin binding"/>
    <property type="evidence" value="ECO:0007669"/>
    <property type="project" value="TreeGrafter"/>
</dbReference>
<evidence type="ECO:0000313" key="10">
    <source>
        <dbReference type="Proteomes" id="UP000324222"/>
    </source>
</evidence>
<evidence type="ECO:0000256" key="5">
    <source>
        <dbReference type="ARBA" id="ARBA00022840"/>
    </source>
</evidence>
<protein>
    <submittedName>
        <fullName evidence="9">Cell cycle checkpoint protein RAD17</fullName>
    </submittedName>
</protein>
<evidence type="ECO:0000256" key="1">
    <source>
        <dbReference type="ARBA" id="ARBA00004123"/>
    </source>
</evidence>
<dbReference type="GO" id="GO:0000077">
    <property type="term" value="P:DNA damage checkpoint signaling"/>
    <property type="evidence" value="ECO:0007669"/>
    <property type="project" value="TreeGrafter"/>
</dbReference>
<evidence type="ECO:0000256" key="8">
    <source>
        <dbReference type="SAM" id="MobiDB-lite"/>
    </source>
</evidence>
<keyword evidence="3" id="KW-0547">Nucleotide-binding</keyword>
<accession>A0A5B7D0X2</accession>
<evidence type="ECO:0000256" key="6">
    <source>
        <dbReference type="ARBA" id="ARBA00023242"/>
    </source>
</evidence>
<dbReference type="InterPro" id="IPR004582">
    <property type="entry name" value="Checkpoint_prot_Rad17_Rad24"/>
</dbReference>
<dbReference type="Gene3D" id="1.10.8.60">
    <property type="match status" value="1"/>
</dbReference>
<feature type="compositionally biased region" description="Acidic residues" evidence="8">
    <location>
        <begin position="626"/>
        <end position="642"/>
    </location>
</feature>
<dbReference type="AlphaFoldDB" id="A0A5B7D0X2"/>
<dbReference type="Proteomes" id="UP000324222">
    <property type="component" value="Unassembled WGS sequence"/>
</dbReference>
<keyword evidence="6" id="KW-0539">Nucleus</keyword>
<dbReference type="PANTHER" id="PTHR12172">
    <property type="entry name" value="CELL CYCLE CHECKPOINT PROTEIN RAD17"/>
    <property type="match status" value="1"/>
</dbReference>
<evidence type="ECO:0000256" key="2">
    <source>
        <dbReference type="ARBA" id="ARBA00006168"/>
    </source>
</evidence>
<dbReference type="GO" id="GO:0005524">
    <property type="term" value="F:ATP binding"/>
    <property type="evidence" value="ECO:0007669"/>
    <property type="project" value="UniProtKB-KW"/>
</dbReference>
<comment type="subcellular location">
    <subcellularLocation>
        <location evidence="1">Nucleus</location>
    </subcellularLocation>
</comment>
<feature type="region of interest" description="Disordered" evidence="8">
    <location>
        <begin position="357"/>
        <end position="386"/>
    </location>
</feature>
<dbReference type="GO" id="GO:0033314">
    <property type="term" value="P:mitotic DNA replication checkpoint signaling"/>
    <property type="evidence" value="ECO:0007669"/>
    <property type="project" value="TreeGrafter"/>
</dbReference>
<feature type="region of interest" description="Disordered" evidence="8">
    <location>
        <begin position="59"/>
        <end position="92"/>
    </location>
</feature>
<dbReference type="OrthoDB" id="10265971at2759"/>
<reference evidence="9 10" key="1">
    <citation type="submission" date="2019-05" db="EMBL/GenBank/DDBJ databases">
        <title>Another draft genome of Portunus trituberculatus and its Hox gene families provides insights of decapod evolution.</title>
        <authorList>
            <person name="Jeong J.-H."/>
            <person name="Song I."/>
            <person name="Kim S."/>
            <person name="Choi T."/>
            <person name="Kim D."/>
            <person name="Ryu S."/>
            <person name="Kim W."/>
        </authorList>
    </citation>
    <scope>NUCLEOTIDE SEQUENCE [LARGE SCALE GENOMIC DNA]</scope>
    <source>
        <tissue evidence="9">Muscle</tissue>
    </source>
</reference>
<keyword evidence="10" id="KW-1185">Reference proteome</keyword>
<dbReference type="InterPro" id="IPR027417">
    <property type="entry name" value="P-loop_NTPase"/>
</dbReference>
<comment type="similarity">
    <text evidence="2">Belongs to the rad17/RAD24 family.</text>
</comment>
<dbReference type="GO" id="GO:0006281">
    <property type="term" value="P:DNA repair"/>
    <property type="evidence" value="ECO:0007669"/>
    <property type="project" value="InterPro"/>
</dbReference>
<dbReference type="Gene3D" id="3.40.50.300">
    <property type="entry name" value="P-loop containing nucleotide triphosphate hydrolases"/>
    <property type="match status" value="1"/>
</dbReference>
<dbReference type="PANTHER" id="PTHR12172:SF0">
    <property type="entry name" value="CELL CYCLE CHECKPOINT PROTEIN RAD17"/>
    <property type="match status" value="1"/>
</dbReference>
<keyword evidence="7" id="KW-0131">Cell cycle</keyword>
<name>A0A5B7D0X2_PORTR</name>
<comment type="caution">
    <text evidence="9">The sequence shown here is derived from an EMBL/GenBank/DDBJ whole genome shotgun (WGS) entry which is preliminary data.</text>
</comment>
<dbReference type="Pfam" id="PF03215">
    <property type="entry name" value="Rad17"/>
    <property type="match status" value="1"/>
</dbReference>
<dbReference type="EMBL" id="VSRR010000330">
    <property type="protein sequence ID" value="MPC14136.1"/>
    <property type="molecule type" value="Genomic_DNA"/>
</dbReference>
<proteinExistence type="inferred from homology"/>
<evidence type="ECO:0000313" key="9">
    <source>
        <dbReference type="EMBL" id="MPC14136.1"/>
    </source>
</evidence>
<evidence type="ECO:0000256" key="4">
    <source>
        <dbReference type="ARBA" id="ARBA00022763"/>
    </source>
</evidence>
<evidence type="ECO:0000256" key="7">
    <source>
        <dbReference type="ARBA" id="ARBA00023306"/>
    </source>
</evidence>
<gene>
    <name evidence="9" type="primary">Rad17</name>
    <name evidence="9" type="ORF">E2C01_006893</name>
</gene>
<dbReference type="SUPFAM" id="SSF52540">
    <property type="entry name" value="P-loop containing nucleoside triphosphate hydrolases"/>
    <property type="match status" value="1"/>
</dbReference>
<dbReference type="GO" id="GO:0005634">
    <property type="term" value="C:nucleus"/>
    <property type="evidence" value="ECO:0007669"/>
    <property type="project" value="UniProtKB-SubCell"/>
</dbReference>
<keyword evidence="5" id="KW-0067">ATP-binding</keyword>